<name>A0A0A8XV05_ARUDO</name>
<organism evidence="1">
    <name type="scientific">Arundo donax</name>
    <name type="common">Giant reed</name>
    <name type="synonym">Donax arundinaceus</name>
    <dbReference type="NCBI Taxonomy" id="35708"/>
    <lineage>
        <taxon>Eukaryota</taxon>
        <taxon>Viridiplantae</taxon>
        <taxon>Streptophyta</taxon>
        <taxon>Embryophyta</taxon>
        <taxon>Tracheophyta</taxon>
        <taxon>Spermatophyta</taxon>
        <taxon>Magnoliopsida</taxon>
        <taxon>Liliopsida</taxon>
        <taxon>Poales</taxon>
        <taxon>Poaceae</taxon>
        <taxon>PACMAD clade</taxon>
        <taxon>Arundinoideae</taxon>
        <taxon>Arundineae</taxon>
        <taxon>Arundo</taxon>
    </lineage>
</organism>
<protein>
    <submittedName>
        <fullName evidence="1">Uncharacterized protein</fullName>
    </submittedName>
</protein>
<proteinExistence type="predicted"/>
<dbReference type="AlphaFoldDB" id="A0A0A8XV05"/>
<reference evidence="1" key="1">
    <citation type="submission" date="2014-09" db="EMBL/GenBank/DDBJ databases">
        <authorList>
            <person name="Magalhaes I.L.F."/>
            <person name="Oliveira U."/>
            <person name="Santos F.R."/>
            <person name="Vidigal T.H.D.A."/>
            <person name="Brescovit A.D."/>
            <person name="Santos A.J."/>
        </authorList>
    </citation>
    <scope>NUCLEOTIDE SEQUENCE</scope>
    <source>
        <tissue evidence="1">Shoot tissue taken approximately 20 cm above the soil surface</tissue>
    </source>
</reference>
<evidence type="ECO:0000313" key="1">
    <source>
        <dbReference type="EMBL" id="JAD17839.1"/>
    </source>
</evidence>
<sequence length="63" mass="6884">MRGKSHMLTKIGLYVGSRTSPTTSLIVLIMKSGNVHGIFTLLVMTPRVRMGVGWVQNARSLAN</sequence>
<reference evidence="1" key="2">
    <citation type="journal article" date="2015" name="Data Brief">
        <title>Shoot transcriptome of the giant reed, Arundo donax.</title>
        <authorList>
            <person name="Barrero R.A."/>
            <person name="Guerrero F.D."/>
            <person name="Moolhuijzen P."/>
            <person name="Goolsby J.A."/>
            <person name="Tidwell J."/>
            <person name="Bellgard S.E."/>
            <person name="Bellgard M.I."/>
        </authorList>
    </citation>
    <scope>NUCLEOTIDE SEQUENCE</scope>
    <source>
        <tissue evidence="1">Shoot tissue taken approximately 20 cm above the soil surface</tissue>
    </source>
</reference>
<dbReference type="EMBL" id="GBRH01280056">
    <property type="protein sequence ID" value="JAD17839.1"/>
    <property type="molecule type" value="Transcribed_RNA"/>
</dbReference>
<accession>A0A0A8XV05</accession>